<evidence type="ECO:0000256" key="5">
    <source>
        <dbReference type="ARBA" id="ARBA00023125"/>
    </source>
</evidence>
<keyword evidence="4" id="KW-0805">Transcription regulation</keyword>
<keyword evidence="9" id="KW-1185">Reference proteome</keyword>
<keyword evidence="2" id="KW-0678">Repressor</keyword>
<evidence type="ECO:0000256" key="7">
    <source>
        <dbReference type="PIRSR" id="PIRSR602481-1"/>
    </source>
</evidence>
<reference evidence="8 9" key="1">
    <citation type="journal article" date="2009" name="Appl. Environ. Microbiol.">
        <title>Genomic analysis of 'Elusimicrobium minutum,' the first cultivated representative of the phylum 'Elusimicrobia' (formerly termite group 1).</title>
        <authorList>
            <person name="Herlemann D.P.R."/>
            <person name="Geissinger O."/>
            <person name="Ikeda-Ohtsubo W."/>
            <person name="Kunin V."/>
            <person name="Sun H."/>
            <person name="Lapidus A."/>
            <person name="Hugenholtz P."/>
            <person name="Brune A."/>
        </authorList>
    </citation>
    <scope>NUCLEOTIDE SEQUENCE [LARGE SCALE GENOMIC DNA]</scope>
    <source>
        <strain evidence="8 9">Pei191</strain>
    </source>
</reference>
<dbReference type="InterPro" id="IPR002481">
    <property type="entry name" value="FUR"/>
</dbReference>
<organism evidence="8 9">
    <name type="scientific">Elusimicrobium minutum (strain Pei191)</name>
    <dbReference type="NCBI Taxonomy" id="445932"/>
    <lineage>
        <taxon>Bacteria</taxon>
        <taxon>Pseudomonadati</taxon>
        <taxon>Elusimicrobiota</taxon>
        <taxon>Elusimicrobia</taxon>
        <taxon>Elusimicrobiales</taxon>
        <taxon>Elusimicrobiaceae</taxon>
        <taxon>Elusimicrobium</taxon>
    </lineage>
</organism>
<evidence type="ECO:0000313" key="8">
    <source>
        <dbReference type="EMBL" id="ACC98590.1"/>
    </source>
</evidence>
<accession>B2KDJ4</accession>
<dbReference type="GO" id="GO:0003700">
    <property type="term" value="F:DNA-binding transcription factor activity"/>
    <property type="evidence" value="ECO:0007669"/>
    <property type="project" value="InterPro"/>
</dbReference>
<dbReference type="Gene3D" id="3.30.1490.190">
    <property type="match status" value="1"/>
</dbReference>
<dbReference type="PANTHER" id="PTHR33202">
    <property type="entry name" value="ZINC UPTAKE REGULATION PROTEIN"/>
    <property type="match status" value="1"/>
</dbReference>
<comment type="similarity">
    <text evidence="1">Belongs to the Fur family.</text>
</comment>
<dbReference type="Proteomes" id="UP000001029">
    <property type="component" value="Chromosome"/>
</dbReference>
<dbReference type="KEGG" id="emi:Emin_1037"/>
<feature type="binding site" evidence="7">
    <location>
        <position position="123"/>
    </location>
    <ligand>
        <name>Zn(2+)</name>
        <dbReference type="ChEBI" id="CHEBI:29105"/>
    </ligand>
</feature>
<keyword evidence="7" id="KW-0479">Metal-binding</keyword>
<dbReference type="GO" id="GO:1900376">
    <property type="term" value="P:regulation of secondary metabolite biosynthetic process"/>
    <property type="evidence" value="ECO:0007669"/>
    <property type="project" value="TreeGrafter"/>
</dbReference>
<dbReference type="SUPFAM" id="SSF46785">
    <property type="entry name" value="Winged helix' DNA-binding domain"/>
    <property type="match status" value="1"/>
</dbReference>
<dbReference type="GO" id="GO:0000976">
    <property type="term" value="F:transcription cis-regulatory region binding"/>
    <property type="evidence" value="ECO:0007669"/>
    <property type="project" value="TreeGrafter"/>
</dbReference>
<name>B2KDJ4_ELUMP</name>
<keyword evidence="3 7" id="KW-0862">Zinc</keyword>
<feature type="binding site" evidence="7">
    <location>
        <position position="120"/>
    </location>
    <ligand>
        <name>Zn(2+)</name>
        <dbReference type="ChEBI" id="CHEBI:29105"/>
    </ligand>
</feature>
<comment type="cofactor">
    <cofactor evidence="7">
        <name>Zn(2+)</name>
        <dbReference type="ChEBI" id="CHEBI:29105"/>
    </cofactor>
    <text evidence="7">Binds 1 zinc ion per subunit.</text>
</comment>
<sequence length="133" mass="15225">MRYSKQREIILNALKSNPIHPTADYVYNSLKKDNPSLSLGTVYRNLNLLSDIGVIRKIRGMGNSEHFDYNTHNHAHFICAKCSRIFDIDIDGNFYEILNLIAKKNGLDIEPGGLVLKGMCKNCKKDKNKERKQ</sequence>
<keyword evidence="5" id="KW-0238">DNA-binding</keyword>
<dbReference type="InterPro" id="IPR036390">
    <property type="entry name" value="WH_DNA-bd_sf"/>
</dbReference>
<feature type="binding site" evidence="7">
    <location>
        <position position="82"/>
    </location>
    <ligand>
        <name>Zn(2+)</name>
        <dbReference type="ChEBI" id="CHEBI:29105"/>
    </ligand>
</feature>
<dbReference type="HOGENOM" id="CLU_096072_4_2_0"/>
<dbReference type="EMBL" id="CP001055">
    <property type="protein sequence ID" value="ACC98590.1"/>
    <property type="molecule type" value="Genomic_DNA"/>
</dbReference>
<dbReference type="Gene3D" id="1.10.10.10">
    <property type="entry name" value="Winged helix-like DNA-binding domain superfamily/Winged helix DNA-binding domain"/>
    <property type="match status" value="1"/>
</dbReference>
<dbReference type="AlphaFoldDB" id="B2KDJ4"/>
<dbReference type="GO" id="GO:0045892">
    <property type="term" value="P:negative regulation of DNA-templated transcription"/>
    <property type="evidence" value="ECO:0007669"/>
    <property type="project" value="TreeGrafter"/>
</dbReference>
<dbReference type="RefSeq" id="WP_012415205.1">
    <property type="nucleotide sequence ID" value="NC_010644.1"/>
</dbReference>
<dbReference type="PANTHER" id="PTHR33202:SF7">
    <property type="entry name" value="FERRIC UPTAKE REGULATION PROTEIN"/>
    <property type="match status" value="1"/>
</dbReference>
<gene>
    <name evidence="8" type="ordered locus">Emin_1037</name>
</gene>
<keyword evidence="6" id="KW-0804">Transcription</keyword>
<evidence type="ECO:0000256" key="1">
    <source>
        <dbReference type="ARBA" id="ARBA00007957"/>
    </source>
</evidence>
<evidence type="ECO:0000256" key="2">
    <source>
        <dbReference type="ARBA" id="ARBA00022491"/>
    </source>
</evidence>
<dbReference type="OrthoDB" id="8659436at2"/>
<dbReference type="Pfam" id="PF01475">
    <property type="entry name" value="FUR"/>
    <property type="match status" value="1"/>
</dbReference>
<dbReference type="InterPro" id="IPR036388">
    <property type="entry name" value="WH-like_DNA-bd_sf"/>
</dbReference>
<protein>
    <submittedName>
        <fullName evidence="8">Ferric uptake regulator</fullName>
    </submittedName>
</protein>
<dbReference type="STRING" id="445932.Emin_1037"/>
<dbReference type="CDD" id="cd07153">
    <property type="entry name" value="Fur_like"/>
    <property type="match status" value="1"/>
</dbReference>
<evidence type="ECO:0000256" key="6">
    <source>
        <dbReference type="ARBA" id="ARBA00023163"/>
    </source>
</evidence>
<proteinExistence type="inferred from homology"/>
<evidence type="ECO:0000313" key="9">
    <source>
        <dbReference type="Proteomes" id="UP000001029"/>
    </source>
</evidence>
<dbReference type="GO" id="GO:0008270">
    <property type="term" value="F:zinc ion binding"/>
    <property type="evidence" value="ECO:0007669"/>
    <property type="project" value="TreeGrafter"/>
</dbReference>
<evidence type="ECO:0000256" key="3">
    <source>
        <dbReference type="ARBA" id="ARBA00022833"/>
    </source>
</evidence>
<dbReference type="InterPro" id="IPR043135">
    <property type="entry name" value="Fur_C"/>
</dbReference>
<evidence type="ECO:0000256" key="4">
    <source>
        <dbReference type="ARBA" id="ARBA00023015"/>
    </source>
</evidence>
<feature type="binding site" evidence="7">
    <location>
        <position position="79"/>
    </location>
    <ligand>
        <name>Zn(2+)</name>
        <dbReference type="ChEBI" id="CHEBI:29105"/>
    </ligand>
</feature>